<keyword evidence="2" id="KW-0472">Membrane</keyword>
<evidence type="ECO:0000256" key="2">
    <source>
        <dbReference type="SAM" id="Phobius"/>
    </source>
</evidence>
<evidence type="ECO:0000313" key="4">
    <source>
        <dbReference type="Proteomes" id="UP001501470"/>
    </source>
</evidence>
<feature type="region of interest" description="Disordered" evidence="1">
    <location>
        <begin position="261"/>
        <end position="335"/>
    </location>
</feature>
<feature type="compositionally biased region" description="Acidic residues" evidence="1">
    <location>
        <begin position="212"/>
        <end position="224"/>
    </location>
</feature>
<dbReference type="RefSeq" id="WP_344510252.1">
    <property type="nucleotide sequence ID" value="NZ_BAAAQD010000024.1"/>
</dbReference>
<organism evidence="3 4">
    <name type="scientific">Dactylosporangium maewongense</name>
    <dbReference type="NCBI Taxonomy" id="634393"/>
    <lineage>
        <taxon>Bacteria</taxon>
        <taxon>Bacillati</taxon>
        <taxon>Actinomycetota</taxon>
        <taxon>Actinomycetes</taxon>
        <taxon>Micromonosporales</taxon>
        <taxon>Micromonosporaceae</taxon>
        <taxon>Dactylosporangium</taxon>
    </lineage>
</organism>
<comment type="caution">
    <text evidence="3">The sequence shown here is derived from an EMBL/GenBank/DDBJ whole genome shotgun (WGS) entry which is preliminary data.</text>
</comment>
<evidence type="ECO:0000256" key="1">
    <source>
        <dbReference type="SAM" id="MobiDB-lite"/>
    </source>
</evidence>
<protein>
    <recommendedName>
        <fullName evidence="5">Polysaccharide chain length determinant N-terminal domain-containing protein</fullName>
    </recommendedName>
</protein>
<feature type="compositionally biased region" description="Basic and acidic residues" evidence="1">
    <location>
        <begin position="323"/>
        <end position="335"/>
    </location>
</feature>
<evidence type="ECO:0008006" key="5">
    <source>
        <dbReference type="Google" id="ProtNLM"/>
    </source>
</evidence>
<feature type="compositionally biased region" description="Gly residues" evidence="1">
    <location>
        <begin position="266"/>
        <end position="277"/>
    </location>
</feature>
<name>A0ABN2CC00_9ACTN</name>
<feature type="transmembrane region" description="Helical" evidence="2">
    <location>
        <begin position="14"/>
        <end position="33"/>
    </location>
</feature>
<sequence length="335" mass="35499">MDLWDLAKLMGRRWYLMAPMIILTLAATSWALLTIKPDYTSTGQIMLIPPADRTPLTPAELQSTNTWVEVGEDIMAKALSISLNTTATHKEIAGEGFSDAFEVAAEDRSSILTVTATATTPEAAQATVQRLEKQITREVEEMQARYKPKAGRAISTQVLDAGDTIEVVSSKVKRAAVVIVGVGLLLTAAVTIVGDNILRRRARNQRRRQQGDDLEPGNDTDVISDGDRQQPSGRANGAGGGDAVAKQDETAVINLGRIKSTVASGNNGGGNGGGNGNSGNAAGPGLTVAYRQAENAPDDDRRGVETDDATIILPLGNTPWAGREGRDKDAEARGR</sequence>
<gene>
    <name evidence="3" type="ORF">GCM10009827_089110</name>
</gene>
<feature type="transmembrane region" description="Helical" evidence="2">
    <location>
        <begin position="175"/>
        <end position="198"/>
    </location>
</feature>
<evidence type="ECO:0000313" key="3">
    <source>
        <dbReference type="EMBL" id="GAA1554442.1"/>
    </source>
</evidence>
<keyword evidence="4" id="KW-1185">Reference proteome</keyword>
<proteinExistence type="predicted"/>
<feature type="region of interest" description="Disordered" evidence="1">
    <location>
        <begin position="203"/>
        <end position="244"/>
    </location>
</feature>
<dbReference type="Proteomes" id="UP001501470">
    <property type="component" value="Unassembled WGS sequence"/>
</dbReference>
<keyword evidence="2" id="KW-0812">Transmembrane</keyword>
<accession>A0ABN2CC00</accession>
<keyword evidence="2" id="KW-1133">Transmembrane helix</keyword>
<reference evidence="3 4" key="1">
    <citation type="journal article" date="2019" name="Int. J. Syst. Evol. Microbiol.">
        <title>The Global Catalogue of Microorganisms (GCM) 10K type strain sequencing project: providing services to taxonomists for standard genome sequencing and annotation.</title>
        <authorList>
            <consortium name="The Broad Institute Genomics Platform"/>
            <consortium name="The Broad Institute Genome Sequencing Center for Infectious Disease"/>
            <person name="Wu L."/>
            <person name="Ma J."/>
        </authorList>
    </citation>
    <scope>NUCLEOTIDE SEQUENCE [LARGE SCALE GENOMIC DNA]</scope>
    <source>
        <strain evidence="3 4">JCM 15933</strain>
    </source>
</reference>
<dbReference type="EMBL" id="BAAAQD010000024">
    <property type="protein sequence ID" value="GAA1554442.1"/>
    <property type="molecule type" value="Genomic_DNA"/>
</dbReference>